<evidence type="ECO:0000313" key="1">
    <source>
        <dbReference type="EMBL" id="BDI33573.1"/>
    </source>
</evidence>
<proteinExistence type="predicted"/>
<dbReference type="PANTHER" id="PTHR43233:SF1">
    <property type="entry name" value="FAMILY N-ACETYLTRANSFERASE, PUTATIVE (AFU_ORTHOLOGUE AFUA_6G03350)-RELATED"/>
    <property type="match status" value="1"/>
</dbReference>
<dbReference type="OrthoDB" id="9775804at2"/>
<dbReference type="InterPro" id="IPR016181">
    <property type="entry name" value="Acyl_CoA_acyltransferase"/>
</dbReference>
<dbReference type="GO" id="GO:0016747">
    <property type="term" value="F:acyltransferase activity, transferring groups other than amino-acyl groups"/>
    <property type="evidence" value="ECO:0007669"/>
    <property type="project" value="InterPro"/>
</dbReference>
<keyword evidence="2" id="KW-1185">Reference proteome</keyword>
<dbReference type="EMBL" id="AP025739">
    <property type="protein sequence ID" value="BDI33573.1"/>
    <property type="molecule type" value="Genomic_DNA"/>
</dbReference>
<dbReference type="AlphaFoldDB" id="A0A402D0L2"/>
<dbReference type="PANTHER" id="PTHR43233">
    <property type="entry name" value="FAMILY N-ACETYLTRANSFERASE, PUTATIVE (AFU_ORTHOLOGUE AFUA_6G03350)-RELATED"/>
    <property type="match status" value="1"/>
</dbReference>
<protein>
    <submittedName>
        <fullName evidence="1">N-acetyltransferase</fullName>
    </submittedName>
</protein>
<dbReference type="SUPFAM" id="SSF55729">
    <property type="entry name" value="Acyl-CoA N-acyltransferases (Nat)"/>
    <property type="match status" value="1"/>
</dbReference>
<evidence type="ECO:0000313" key="2">
    <source>
        <dbReference type="Proteomes" id="UP000287394"/>
    </source>
</evidence>
<dbReference type="Pfam" id="PF00583">
    <property type="entry name" value="Acetyltransf_1"/>
    <property type="match status" value="1"/>
</dbReference>
<reference evidence="1 2" key="1">
    <citation type="journal article" date="2019" name="Int. J. Syst. Evol. Microbiol.">
        <title>Capsulimonas corticalis gen. nov., sp. nov., an aerobic capsulated bacterium, of a novel bacterial order, Capsulimonadales ord. nov., of the class Armatimonadia of the phylum Armatimonadetes.</title>
        <authorList>
            <person name="Li J."/>
            <person name="Kudo C."/>
            <person name="Tonouchi A."/>
        </authorList>
    </citation>
    <scope>NUCLEOTIDE SEQUENCE [LARGE SCALE GENOMIC DNA]</scope>
    <source>
        <strain evidence="1 2">AX-7</strain>
    </source>
</reference>
<sequence length="132" mass="14751">MPIHYRTNAGLSAEALAELFDKSGIRRPTGDLKRIQHMIDHANLTITAWDDDKLVGVARALTDFVWCCYLSDLAVDQDYQHQGIGRALVDQVHAAIGEESLLVLLSAPEAMEYYPKIGLQPVTTGWMIKRTK</sequence>
<dbReference type="CDD" id="cd04301">
    <property type="entry name" value="NAT_SF"/>
    <property type="match status" value="1"/>
</dbReference>
<dbReference type="Proteomes" id="UP000287394">
    <property type="component" value="Chromosome"/>
</dbReference>
<gene>
    <name evidence="1" type="ORF">CCAX7_56240</name>
</gene>
<dbReference type="InterPro" id="IPR000182">
    <property type="entry name" value="GNAT_dom"/>
</dbReference>
<dbReference type="PROSITE" id="PS51186">
    <property type="entry name" value="GNAT"/>
    <property type="match status" value="1"/>
</dbReference>
<dbReference type="KEGG" id="ccot:CCAX7_56240"/>
<dbReference type="InterPro" id="IPR053144">
    <property type="entry name" value="Acetyltransferase_Butenolide"/>
</dbReference>
<dbReference type="Gene3D" id="3.40.630.30">
    <property type="match status" value="1"/>
</dbReference>
<organism evidence="1 2">
    <name type="scientific">Capsulimonas corticalis</name>
    <dbReference type="NCBI Taxonomy" id="2219043"/>
    <lineage>
        <taxon>Bacteria</taxon>
        <taxon>Bacillati</taxon>
        <taxon>Armatimonadota</taxon>
        <taxon>Armatimonadia</taxon>
        <taxon>Capsulimonadales</taxon>
        <taxon>Capsulimonadaceae</taxon>
        <taxon>Capsulimonas</taxon>
    </lineage>
</organism>
<accession>A0A402D0L2</accession>
<name>A0A402D0L2_9BACT</name>
<dbReference type="RefSeq" id="WP_119323184.1">
    <property type="nucleotide sequence ID" value="NZ_AP025739.1"/>
</dbReference>